<evidence type="ECO:0000313" key="1">
    <source>
        <dbReference type="EMBL" id="AEX50110.1"/>
    </source>
</evidence>
<dbReference type="PATRIC" id="fig|745277.3.peg.153"/>
<dbReference type="RefSeq" id="WP_014333426.1">
    <property type="nucleotide sequence ID" value="NC_016818.1"/>
</dbReference>
<dbReference type="EMBL" id="CP003244">
    <property type="protein sequence ID" value="AEX50110.1"/>
    <property type="molecule type" value="Genomic_DNA"/>
</dbReference>
<dbReference type="Proteomes" id="UP000009010">
    <property type="component" value="Chromosome"/>
</dbReference>
<reference evidence="1 2" key="1">
    <citation type="journal article" date="2012" name="J. Bacteriol.">
        <title>Complete Genome Sequence of Rahnella aquatilis CIP 78.65.</title>
        <authorList>
            <person name="Martinez R.J."/>
            <person name="Bruce D."/>
            <person name="Detter C."/>
            <person name="Goodwin L.A."/>
            <person name="Han J."/>
            <person name="Han C.S."/>
            <person name="Held B."/>
            <person name="Land M.L."/>
            <person name="Mikhailova N."/>
            <person name="Nolan M."/>
            <person name="Pennacchio L."/>
            <person name="Pitluck S."/>
            <person name="Tapia R."/>
            <person name="Woyke T."/>
            <person name="Sobecky P.A."/>
        </authorList>
    </citation>
    <scope>NUCLEOTIDE SEQUENCE [LARGE SCALE GENOMIC DNA]</scope>
    <source>
        <strain evidence="2">ATCC 33071 / DSM 4594 / JCM 1683 / NBRC 105701 / NCIMB 13365 / CIP 78.65</strain>
    </source>
</reference>
<keyword evidence="2" id="KW-1185">Reference proteome</keyword>
<accession>H2INX5</accession>
<sequence>MDIESLVAAANRAQQENDAGIGNCSRALHVGYFFDGIHRNIEQDATEDRLSNIARLYRAFPDELQNSTKCSYAKFYVSGLGTPFNEDLTTKLHAIMDGAQGSALDDLKDQPWDIAKEAGIEFFKTGKWWEVLKDVGKKLIKPTEFLKLTGDITKSVVKKVSIEATPWLRDNPVIADMLVTGVDTRITAAKLRFERFFERAVTSSQVPIKLISVSLFGYDLGATLARKFLDTLLDDICQKQGDKYVYQGIPVEIIFAGLFDCARHTPASNNNGVDWFVGAFGGPIRGISILLGDKYVDQDTPLPAAVKSALHLVAAHETRVWRSLYRLGGDKQKYREELLPGCSEDVGGGLKPDEQKPSAELCRVALHRMYREAMLAGVPFPDFQTLHQSNPVIAEYFIMENSVKENSVAQWTALYQQAVPFKNLSVAAQNLHLDSYIDWLGRQFYLYRSQCIKYAEQRGQVMASAGASAGLLGISPKAQETASDIRNEMDILRKHWGWLDDVHRAALSMQNVMEMPNSHDTRRQLVPDVYIPALRRAKKFLAYGHAAYEGLPPPWPEDSAPSEIYAWFVHDVQKVDKGAGISEDFLVIRSMEMPDS</sequence>
<reference evidence="2" key="2">
    <citation type="submission" date="2012-01" db="EMBL/GenBank/DDBJ databases">
        <title>Complete sequence of chromosome of Rahnella aquatilis CIP 78.65.</title>
        <authorList>
            <person name="Lucas S."/>
            <person name="Han J."/>
            <person name="Lapidus A."/>
            <person name="Cheng J.-F."/>
            <person name="Goodwin L."/>
            <person name="Pitluck S."/>
            <person name="Peters L."/>
            <person name="Ovchinnikova G."/>
            <person name="Held B."/>
            <person name="Detter J.C."/>
            <person name="Han C."/>
            <person name="Tapia R."/>
            <person name="Land M."/>
            <person name="Hauser L."/>
            <person name="Kyrpides N."/>
            <person name="Ivanova N."/>
            <person name="Pagani I."/>
            <person name="Sobecky P."/>
            <person name="Martinez R."/>
            <person name="Woyke T."/>
        </authorList>
    </citation>
    <scope>NUCLEOTIDE SEQUENCE [LARGE SCALE GENOMIC DNA]</scope>
    <source>
        <strain evidence="2">ATCC 33071 / DSM 4594 / JCM 1683 / NBRC 105701 / NCIMB 13365 / CIP 78.65</strain>
    </source>
</reference>
<dbReference type="AlphaFoldDB" id="H2INX5"/>
<dbReference type="STRING" id="745277.Rahaq2_0159"/>
<dbReference type="PANTHER" id="PTHR33840">
    <property type="match status" value="1"/>
</dbReference>
<protein>
    <submittedName>
        <fullName evidence="1">Uncharacterized conserved protein (DUF2235)</fullName>
    </submittedName>
</protein>
<name>H2INX5_RAHAC</name>
<proteinExistence type="predicted"/>
<dbReference type="HOGENOM" id="CLU_032470_0_0_6"/>
<gene>
    <name evidence="1" type="ordered locus">Rahaq2_0159</name>
</gene>
<dbReference type="PANTHER" id="PTHR33840:SF1">
    <property type="entry name" value="TLE1 PHOSPHOLIPASE DOMAIN-CONTAINING PROTEIN"/>
    <property type="match status" value="1"/>
</dbReference>
<dbReference type="eggNOG" id="COG3673">
    <property type="taxonomic scope" value="Bacteria"/>
</dbReference>
<dbReference type="KEGG" id="raq:Rahaq2_0159"/>
<organism evidence="1 2">
    <name type="scientific">Rahnella aquatilis (strain ATCC 33071 / DSM 4594 / JCM 1683 / NBRC 105701 / NCIMB 13365 / CIP 78.65)</name>
    <dbReference type="NCBI Taxonomy" id="745277"/>
    <lineage>
        <taxon>Bacteria</taxon>
        <taxon>Pseudomonadati</taxon>
        <taxon>Pseudomonadota</taxon>
        <taxon>Gammaproteobacteria</taxon>
        <taxon>Enterobacterales</taxon>
        <taxon>Yersiniaceae</taxon>
        <taxon>Rahnella</taxon>
    </lineage>
</organism>
<evidence type="ECO:0000313" key="2">
    <source>
        <dbReference type="Proteomes" id="UP000009010"/>
    </source>
</evidence>
<dbReference type="OrthoDB" id="4378831at2"/>